<evidence type="ECO:0000313" key="2">
    <source>
        <dbReference type="EMBL" id="KAK3168495.1"/>
    </source>
</evidence>
<name>A0AAD9YZL2_9LECA</name>
<dbReference type="AlphaFoldDB" id="A0AAD9YZL2"/>
<proteinExistence type="predicted"/>
<dbReference type="EMBL" id="JASNWA010000010">
    <property type="protein sequence ID" value="KAK3168495.1"/>
    <property type="molecule type" value="Genomic_DNA"/>
</dbReference>
<gene>
    <name evidence="2" type="ORF">OEA41_004943</name>
</gene>
<dbReference type="Proteomes" id="UP001276659">
    <property type="component" value="Unassembled WGS sequence"/>
</dbReference>
<feature type="region of interest" description="Disordered" evidence="1">
    <location>
        <begin position="1"/>
        <end position="132"/>
    </location>
</feature>
<comment type="caution">
    <text evidence="2">The sequence shown here is derived from an EMBL/GenBank/DDBJ whole genome shotgun (WGS) entry which is preliminary data.</text>
</comment>
<keyword evidence="3" id="KW-1185">Reference proteome</keyword>
<evidence type="ECO:0000256" key="1">
    <source>
        <dbReference type="SAM" id="MobiDB-lite"/>
    </source>
</evidence>
<feature type="compositionally biased region" description="Basic and acidic residues" evidence="1">
    <location>
        <begin position="38"/>
        <end position="58"/>
    </location>
</feature>
<reference evidence="2" key="1">
    <citation type="submission" date="2022-11" db="EMBL/GenBank/DDBJ databases">
        <title>Chromosomal genome sequence assembly and mating type (MAT) locus characterization of the leprose asexual lichenized fungus Lepraria neglecta (Nyl.) Erichsen.</title>
        <authorList>
            <person name="Allen J.L."/>
            <person name="Pfeffer B."/>
        </authorList>
    </citation>
    <scope>NUCLEOTIDE SEQUENCE</scope>
    <source>
        <strain evidence="2">Allen 5258</strain>
    </source>
</reference>
<protein>
    <submittedName>
        <fullName evidence="2">Uncharacterized protein</fullName>
    </submittedName>
</protein>
<accession>A0AAD9YZL2</accession>
<feature type="compositionally biased region" description="Acidic residues" evidence="1">
    <location>
        <begin position="59"/>
        <end position="74"/>
    </location>
</feature>
<feature type="compositionally biased region" description="Basic residues" evidence="1">
    <location>
        <begin position="107"/>
        <end position="121"/>
    </location>
</feature>
<organism evidence="2 3">
    <name type="scientific">Lepraria neglecta</name>
    <dbReference type="NCBI Taxonomy" id="209136"/>
    <lineage>
        <taxon>Eukaryota</taxon>
        <taxon>Fungi</taxon>
        <taxon>Dikarya</taxon>
        <taxon>Ascomycota</taxon>
        <taxon>Pezizomycotina</taxon>
        <taxon>Lecanoromycetes</taxon>
        <taxon>OSLEUM clade</taxon>
        <taxon>Lecanoromycetidae</taxon>
        <taxon>Lecanorales</taxon>
        <taxon>Lecanorineae</taxon>
        <taxon>Stereocaulaceae</taxon>
        <taxon>Lepraria</taxon>
    </lineage>
</organism>
<sequence length="132" mass="14882">MEREMAQTRTRTKKKPQSPPEWARNAAKAALGILGRDNSAEKSKDTSSKETKEQNEETNREEEDAPERDNDSEDDVIHNGNYRRKRKRDGEQDGVQGTSRDGGSSSKRQRSGRGGGVKKGKYTPFKDIVPFE</sequence>
<evidence type="ECO:0000313" key="3">
    <source>
        <dbReference type="Proteomes" id="UP001276659"/>
    </source>
</evidence>